<sequence length="520" mass="57732">MHAFSTIAAELSSLTNNKGYLKMRRYLTLSLLLAAVAFISPPTHSSERDTKTTPKTYQAEQVRADLTQLYENLQQGSYDLFVHTSQAEYEQAYQTLMQQIQGPMTQLEAHKLFMQFAALAKIAHTRIDFPVDAYRAFMQGNGKTLPMDFSVTPSRITISNYYDSDSKSPIKVGDEVIAVDGQPVQDWLAAIQTYIAADNTEIMASLTEGQLVPLLWLHEGERDSYQLRLRSATTGEVYEYTQATLAQDQQVAALDGATATSPSEEKIRDFAIMRGSIGYLKPGPFYNVYATSHAEIWDTEEFHAFIDDAFATFVAHNVKQILIDVRNNPGGSNSFSDHMLAWFADRPFKFAADFRIKASELSRASNQRRLTGDDSNNETSRQLAELFAAHEQGDIVSFPVEESVPHGADKSVGDTPVYVLIDRYSYSNAVSVAAITQDYGFATVIGEKTADLATTYAAMESFTLDHTGVEVGYPKAHIIRPNGDLKADGVTPDVSLDFMAATELSSQAKLERVLDYLQQE</sequence>
<dbReference type="InterPro" id="IPR005151">
    <property type="entry name" value="Tail-specific_protease"/>
</dbReference>
<dbReference type="SUPFAM" id="SSF52096">
    <property type="entry name" value="ClpP/crotonase"/>
    <property type="match status" value="1"/>
</dbReference>
<reference evidence="3" key="1">
    <citation type="journal article" date="2018" name="Front. Microbiol.">
        <title>Genome-Based Analysis Reveals the Taxonomy and Diversity of the Family Idiomarinaceae.</title>
        <authorList>
            <person name="Liu Y."/>
            <person name="Lai Q."/>
            <person name="Shao Z."/>
        </authorList>
    </citation>
    <scope>NUCLEOTIDE SEQUENCE [LARGE SCALE GENOMIC DNA]</scope>
    <source>
        <strain evidence="3">SW15</strain>
    </source>
</reference>
<dbReference type="AlphaFoldDB" id="A0A432XDY8"/>
<dbReference type="GO" id="GO:0008236">
    <property type="term" value="F:serine-type peptidase activity"/>
    <property type="evidence" value="ECO:0007669"/>
    <property type="project" value="InterPro"/>
</dbReference>
<name>A0A432XDY8_9GAMM</name>
<dbReference type="Gene3D" id="2.30.42.10">
    <property type="match status" value="1"/>
</dbReference>
<comment type="caution">
    <text evidence="2">The sequence shown here is derived from an EMBL/GenBank/DDBJ whole genome shotgun (WGS) entry which is preliminary data.</text>
</comment>
<dbReference type="Gene3D" id="3.90.226.10">
    <property type="entry name" value="2-enoyl-CoA Hydratase, Chain A, domain 1"/>
    <property type="match status" value="1"/>
</dbReference>
<gene>
    <name evidence="2" type="ORF">CWE21_09815</name>
</gene>
<feature type="domain" description="Tail specific protease" evidence="1">
    <location>
        <begin position="302"/>
        <end position="495"/>
    </location>
</feature>
<keyword evidence="3" id="KW-1185">Reference proteome</keyword>
<dbReference type="GO" id="GO:0004175">
    <property type="term" value="F:endopeptidase activity"/>
    <property type="evidence" value="ECO:0007669"/>
    <property type="project" value="TreeGrafter"/>
</dbReference>
<accession>A0A432XDY8</accession>
<dbReference type="EMBL" id="PIPT01000007">
    <property type="protein sequence ID" value="RUO46890.1"/>
    <property type="molecule type" value="Genomic_DNA"/>
</dbReference>
<dbReference type="Pfam" id="PF03572">
    <property type="entry name" value="Peptidase_S41"/>
    <property type="match status" value="1"/>
</dbReference>
<dbReference type="PANTHER" id="PTHR32060:SF22">
    <property type="entry name" value="CARBOXYL-TERMINAL-PROCESSING PEPTIDASE 3, CHLOROPLASTIC"/>
    <property type="match status" value="1"/>
</dbReference>
<evidence type="ECO:0000313" key="2">
    <source>
        <dbReference type="EMBL" id="RUO46890.1"/>
    </source>
</evidence>
<dbReference type="InterPro" id="IPR036034">
    <property type="entry name" value="PDZ_sf"/>
</dbReference>
<evidence type="ECO:0000313" key="3">
    <source>
        <dbReference type="Proteomes" id="UP000286678"/>
    </source>
</evidence>
<dbReference type="Proteomes" id="UP000286678">
    <property type="component" value="Unassembled WGS sequence"/>
</dbReference>
<protein>
    <recommendedName>
        <fullName evidence="1">Tail specific protease domain-containing protein</fullName>
    </recommendedName>
</protein>
<evidence type="ECO:0000259" key="1">
    <source>
        <dbReference type="Pfam" id="PF03572"/>
    </source>
</evidence>
<dbReference type="PANTHER" id="PTHR32060">
    <property type="entry name" value="TAIL-SPECIFIC PROTEASE"/>
    <property type="match status" value="1"/>
</dbReference>
<proteinExistence type="predicted"/>
<organism evidence="2 3">
    <name type="scientific">Pseudidiomarina aquimaris</name>
    <dbReference type="NCBI Taxonomy" id="641841"/>
    <lineage>
        <taxon>Bacteria</taxon>
        <taxon>Pseudomonadati</taxon>
        <taxon>Pseudomonadota</taxon>
        <taxon>Gammaproteobacteria</taxon>
        <taxon>Alteromonadales</taxon>
        <taxon>Idiomarinaceae</taxon>
        <taxon>Pseudidiomarina</taxon>
    </lineage>
</organism>
<dbReference type="InterPro" id="IPR029045">
    <property type="entry name" value="ClpP/crotonase-like_dom_sf"/>
</dbReference>
<dbReference type="GO" id="GO:0006508">
    <property type="term" value="P:proteolysis"/>
    <property type="evidence" value="ECO:0007669"/>
    <property type="project" value="InterPro"/>
</dbReference>